<evidence type="ECO:0000259" key="6">
    <source>
        <dbReference type="PROSITE" id="PS50110"/>
    </source>
</evidence>
<dbReference type="PROSITE" id="PS50110">
    <property type="entry name" value="RESPONSE_REGULATORY"/>
    <property type="match status" value="1"/>
</dbReference>
<dbReference type="Gene3D" id="3.20.20.450">
    <property type="entry name" value="EAL domain"/>
    <property type="match status" value="1"/>
</dbReference>
<keyword evidence="5" id="KW-0597">Phosphoprotein</keyword>
<organism evidence="11 12">
    <name type="scientific">Methylotuvimicrobium buryatense</name>
    <name type="common">Methylomicrobium buryatense</name>
    <dbReference type="NCBI Taxonomy" id="95641"/>
    <lineage>
        <taxon>Bacteria</taxon>
        <taxon>Pseudomonadati</taxon>
        <taxon>Pseudomonadota</taxon>
        <taxon>Gammaproteobacteria</taxon>
        <taxon>Methylococcales</taxon>
        <taxon>Methylococcaceae</taxon>
        <taxon>Methylotuvimicrobium</taxon>
    </lineage>
</organism>
<dbReference type="FunFam" id="3.20.20.450:FF:000001">
    <property type="entry name" value="Cyclic di-GMP phosphodiesterase yahA"/>
    <property type="match status" value="1"/>
</dbReference>
<dbReference type="InterPro" id="IPR012226">
    <property type="entry name" value="Diguanyl_cyclase/Pdiesterase"/>
</dbReference>
<dbReference type="Pfam" id="PF00072">
    <property type="entry name" value="Response_reg"/>
    <property type="match status" value="1"/>
</dbReference>
<name>A0A4P9UQS3_METBY</name>
<evidence type="ECO:0000256" key="5">
    <source>
        <dbReference type="PROSITE-ProRule" id="PRU00169"/>
    </source>
</evidence>
<dbReference type="PROSITE" id="PS50887">
    <property type="entry name" value="GGDEF"/>
    <property type="match status" value="1"/>
</dbReference>
<dbReference type="OrthoDB" id="9813913at2"/>
<dbReference type="GO" id="GO:0071111">
    <property type="term" value="F:cyclic-guanylate-specific phosphodiesterase activity"/>
    <property type="evidence" value="ECO:0007669"/>
    <property type="project" value="UniProtKB-EC"/>
</dbReference>
<evidence type="ECO:0000259" key="9">
    <source>
        <dbReference type="PROSITE" id="PS50883"/>
    </source>
</evidence>
<dbReference type="PIRSF" id="PIRSF005925">
    <property type="entry name" value="Dos"/>
    <property type="match status" value="1"/>
</dbReference>
<dbReference type="PANTHER" id="PTHR44757">
    <property type="entry name" value="DIGUANYLATE CYCLASE DGCP"/>
    <property type="match status" value="1"/>
</dbReference>
<evidence type="ECO:0000259" key="8">
    <source>
        <dbReference type="PROSITE" id="PS50113"/>
    </source>
</evidence>
<evidence type="ECO:0000313" key="12">
    <source>
        <dbReference type="Proteomes" id="UP000305881"/>
    </source>
</evidence>
<dbReference type="EMBL" id="CP035467">
    <property type="protein sequence ID" value="QCW83707.1"/>
    <property type="molecule type" value="Genomic_DNA"/>
</dbReference>
<dbReference type="SUPFAM" id="SSF55073">
    <property type="entry name" value="Nucleotide cyclase"/>
    <property type="match status" value="1"/>
</dbReference>
<dbReference type="InterPro" id="IPR000014">
    <property type="entry name" value="PAS"/>
</dbReference>
<dbReference type="InterPro" id="IPR052155">
    <property type="entry name" value="Biofilm_reg_signaling"/>
</dbReference>
<dbReference type="Gene3D" id="3.40.50.2300">
    <property type="match status" value="1"/>
</dbReference>
<feature type="domain" description="Response regulatory" evidence="6">
    <location>
        <begin position="10"/>
        <end position="126"/>
    </location>
</feature>
<dbReference type="NCBIfam" id="TIGR00229">
    <property type="entry name" value="sensory_box"/>
    <property type="match status" value="1"/>
</dbReference>
<proteinExistence type="predicted"/>
<dbReference type="InterPro" id="IPR000700">
    <property type="entry name" value="PAS-assoc_C"/>
</dbReference>
<keyword evidence="12" id="KW-1185">Reference proteome</keyword>
<feature type="domain" description="PAS" evidence="7">
    <location>
        <begin position="134"/>
        <end position="180"/>
    </location>
</feature>
<dbReference type="Pfam" id="PF00563">
    <property type="entry name" value="EAL"/>
    <property type="match status" value="1"/>
</dbReference>
<dbReference type="InterPro" id="IPR043128">
    <property type="entry name" value="Rev_trsase/Diguanyl_cyclase"/>
</dbReference>
<reference evidence="12" key="1">
    <citation type="journal article" date="2019" name="J. Bacteriol.">
        <title>A Mutagenic Screen Identifies a TonB-Dependent Receptor Required for the Lanthanide Metal Switch in the Type I Methanotroph 'Methylotuvimicrobium buryatense' 5GB1C.</title>
        <authorList>
            <person name="Groom J.D."/>
            <person name="Ford S.M."/>
            <person name="Pesesky M.W."/>
            <person name="Lidstrom M.E."/>
        </authorList>
    </citation>
    <scope>NUCLEOTIDE SEQUENCE [LARGE SCALE GENOMIC DNA]</scope>
    <source>
        <strain evidence="12">5GB1C</strain>
    </source>
</reference>
<dbReference type="GO" id="GO:0071732">
    <property type="term" value="P:cellular response to nitric oxide"/>
    <property type="evidence" value="ECO:0007669"/>
    <property type="project" value="UniProtKB-ARBA"/>
</dbReference>
<dbReference type="Pfam" id="PF13426">
    <property type="entry name" value="PAS_9"/>
    <property type="match status" value="1"/>
</dbReference>
<dbReference type="SUPFAM" id="SSF141868">
    <property type="entry name" value="EAL domain-like"/>
    <property type="match status" value="1"/>
</dbReference>
<dbReference type="PANTHER" id="PTHR44757:SF2">
    <property type="entry name" value="BIOFILM ARCHITECTURE MAINTENANCE PROTEIN MBAA"/>
    <property type="match status" value="1"/>
</dbReference>
<dbReference type="InterPro" id="IPR029787">
    <property type="entry name" value="Nucleotide_cyclase"/>
</dbReference>
<dbReference type="Proteomes" id="UP000305881">
    <property type="component" value="Chromosome"/>
</dbReference>
<comment type="cofactor">
    <cofactor evidence="1">
        <name>Mg(2+)</name>
        <dbReference type="ChEBI" id="CHEBI:18420"/>
    </cofactor>
</comment>
<dbReference type="CDD" id="cd00130">
    <property type="entry name" value="PAS"/>
    <property type="match status" value="1"/>
</dbReference>
<protein>
    <recommendedName>
        <fullName evidence="2">cyclic-guanylate-specific phosphodiesterase</fullName>
        <ecNumber evidence="2">3.1.4.52</ecNumber>
    </recommendedName>
</protein>
<evidence type="ECO:0000256" key="2">
    <source>
        <dbReference type="ARBA" id="ARBA00012282"/>
    </source>
</evidence>
<dbReference type="SMART" id="SM00267">
    <property type="entry name" value="GGDEF"/>
    <property type="match status" value="1"/>
</dbReference>
<sequence>MVDEPGKKLLILLVDDVPENIHVLAAALKADYRIKIAVNGPAALDLAQRSDRPELILLDVMMPGMNGIEVMRELRSRPATKDIPVIFVSADSSEQSQVAGLDLGADDYLTKPVVVPVLMARVRNILQRKCAEAQLRLAAHVFDHSGEAIMITDRNNRILQVNPAFIRLTGYAASEVRGKSPSILASGKTTPDEYRAMWHSINETGFWQGEIWDRHKDGCVYPKLLTISVVRSVSGSVDYYIASFADISAQKATEEKIRHIAHHDPLTDLPNRLYLQISLKQTMLLVRRKEEEAAVMFIDLDRFKVINDSLGHQVGDGLLIEVAHRLKESVRDSDLVVRLGGDEFVIVLTDKNAAHASAHVADKILTALSKPYLVNGINLRTTPSIGISLYPHDGETIELLMKNADTAMYHAKAVGRNNYQFFRAEMKHLTNDRLLLEHSLHEALEKGQFYLHYQPQVKSENDHVIGLEVLLRWGHPVLGNVPPDQFIPVAEEIGLIGRLGEWVLNTACSQLRDWRSQGFKDVRIAVNLSVQQLRQAHLVERVASVLRANELAGGDLELEITESAAMLNPEVAIEIFNALRNIGVELAIDDFGTGYSSLSYLKLLPIQRLKLDRTFVKDIETDPNDAAICSATIALAHALGIEVVAEGVETEAQRDYLLHREADIMQGFLFAKPMPAEAVPVFLNSPRAV</sequence>
<evidence type="ECO:0000259" key="7">
    <source>
        <dbReference type="PROSITE" id="PS50112"/>
    </source>
</evidence>
<evidence type="ECO:0000256" key="4">
    <source>
        <dbReference type="ARBA" id="ARBA00051114"/>
    </source>
</evidence>
<dbReference type="FunFam" id="3.30.70.270:FF:000001">
    <property type="entry name" value="Diguanylate cyclase domain protein"/>
    <property type="match status" value="1"/>
</dbReference>
<comment type="catalytic activity">
    <reaction evidence="4">
        <text>3',3'-c-di-GMP + H2O = 5'-phosphoguanylyl(3'-&gt;5')guanosine + H(+)</text>
        <dbReference type="Rhea" id="RHEA:24902"/>
        <dbReference type="ChEBI" id="CHEBI:15377"/>
        <dbReference type="ChEBI" id="CHEBI:15378"/>
        <dbReference type="ChEBI" id="CHEBI:58754"/>
        <dbReference type="ChEBI" id="CHEBI:58805"/>
        <dbReference type="EC" id="3.1.4.52"/>
    </reaction>
    <physiologicalReaction direction="left-to-right" evidence="4">
        <dbReference type="Rhea" id="RHEA:24903"/>
    </physiologicalReaction>
</comment>
<dbReference type="InterPro" id="IPR011006">
    <property type="entry name" value="CheY-like_superfamily"/>
</dbReference>
<dbReference type="PROSITE" id="PS50112">
    <property type="entry name" value="PAS"/>
    <property type="match status" value="1"/>
</dbReference>
<dbReference type="NCBIfam" id="TIGR00254">
    <property type="entry name" value="GGDEF"/>
    <property type="match status" value="1"/>
</dbReference>
<feature type="domain" description="EAL" evidence="9">
    <location>
        <begin position="433"/>
        <end position="687"/>
    </location>
</feature>
<dbReference type="SMART" id="SM00091">
    <property type="entry name" value="PAS"/>
    <property type="match status" value="1"/>
</dbReference>
<dbReference type="Gene3D" id="3.30.70.270">
    <property type="match status" value="1"/>
</dbReference>
<dbReference type="SMART" id="SM00052">
    <property type="entry name" value="EAL"/>
    <property type="match status" value="1"/>
</dbReference>
<feature type="domain" description="PAC" evidence="8">
    <location>
        <begin position="207"/>
        <end position="259"/>
    </location>
</feature>
<dbReference type="CDD" id="cd01948">
    <property type="entry name" value="EAL"/>
    <property type="match status" value="1"/>
</dbReference>
<dbReference type="SMART" id="SM00448">
    <property type="entry name" value="REC"/>
    <property type="match status" value="1"/>
</dbReference>
<feature type="modified residue" description="4-aspartylphosphate" evidence="5">
    <location>
        <position position="59"/>
    </location>
</feature>
<dbReference type="EC" id="3.1.4.52" evidence="2"/>
<feature type="domain" description="GGDEF" evidence="10">
    <location>
        <begin position="291"/>
        <end position="424"/>
    </location>
</feature>
<dbReference type="PROSITE" id="PS50113">
    <property type="entry name" value="PAC"/>
    <property type="match status" value="1"/>
</dbReference>
<dbReference type="PROSITE" id="PS50883">
    <property type="entry name" value="EAL"/>
    <property type="match status" value="1"/>
</dbReference>
<evidence type="ECO:0000259" key="10">
    <source>
        <dbReference type="PROSITE" id="PS50887"/>
    </source>
</evidence>
<dbReference type="STRING" id="675511.GCA_000341735_04101"/>
<dbReference type="AlphaFoldDB" id="A0A4P9UQS3"/>
<dbReference type="InterPro" id="IPR000160">
    <property type="entry name" value="GGDEF_dom"/>
</dbReference>
<evidence type="ECO:0000313" key="11">
    <source>
        <dbReference type="EMBL" id="QCW83707.1"/>
    </source>
</evidence>
<dbReference type="CDD" id="cd01949">
    <property type="entry name" value="GGDEF"/>
    <property type="match status" value="1"/>
</dbReference>
<dbReference type="InterPro" id="IPR035919">
    <property type="entry name" value="EAL_sf"/>
</dbReference>
<evidence type="ECO:0000256" key="3">
    <source>
        <dbReference type="ARBA" id="ARBA00022636"/>
    </source>
</evidence>
<accession>A0A4P9UQS3</accession>
<evidence type="ECO:0000256" key="1">
    <source>
        <dbReference type="ARBA" id="ARBA00001946"/>
    </source>
</evidence>
<dbReference type="InterPro" id="IPR001789">
    <property type="entry name" value="Sig_transdc_resp-reg_receiver"/>
</dbReference>
<dbReference type="GO" id="GO:0000160">
    <property type="term" value="P:phosphorelay signal transduction system"/>
    <property type="evidence" value="ECO:0007669"/>
    <property type="project" value="InterPro"/>
</dbReference>
<dbReference type="KEGG" id="mbur:EQU24_16750"/>
<dbReference type="InterPro" id="IPR001633">
    <property type="entry name" value="EAL_dom"/>
</dbReference>
<dbReference type="SUPFAM" id="SSF52172">
    <property type="entry name" value="CheY-like"/>
    <property type="match status" value="1"/>
</dbReference>
<dbReference type="RefSeq" id="WP_017842476.1">
    <property type="nucleotide sequence ID" value="NZ_CP035467.1"/>
</dbReference>
<keyword evidence="3" id="KW-0973">c-di-GMP</keyword>
<dbReference type="Gene3D" id="3.30.450.20">
    <property type="entry name" value="PAS domain"/>
    <property type="match status" value="1"/>
</dbReference>
<dbReference type="Pfam" id="PF00990">
    <property type="entry name" value="GGDEF"/>
    <property type="match status" value="1"/>
</dbReference>
<dbReference type="SUPFAM" id="SSF55785">
    <property type="entry name" value="PYP-like sensor domain (PAS domain)"/>
    <property type="match status" value="1"/>
</dbReference>
<gene>
    <name evidence="11" type="ORF">EQU24_16750</name>
</gene>
<dbReference type="InterPro" id="IPR035965">
    <property type="entry name" value="PAS-like_dom_sf"/>
</dbReference>